<feature type="region of interest" description="Disordered" evidence="1">
    <location>
        <begin position="418"/>
        <end position="446"/>
    </location>
</feature>
<feature type="compositionally biased region" description="Low complexity" evidence="1">
    <location>
        <begin position="309"/>
        <end position="320"/>
    </location>
</feature>
<organism evidence="2 3">
    <name type="scientific">Olea europaea subsp. europaea</name>
    <dbReference type="NCBI Taxonomy" id="158383"/>
    <lineage>
        <taxon>Eukaryota</taxon>
        <taxon>Viridiplantae</taxon>
        <taxon>Streptophyta</taxon>
        <taxon>Embryophyta</taxon>
        <taxon>Tracheophyta</taxon>
        <taxon>Spermatophyta</taxon>
        <taxon>Magnoliopsida</taxon>
        <taxon>eudicotyledons</taxon>
        <taxon>Gunneridae</taxon>
        <taxon>Pentapetalae</taxon>
        <taxon>asterids</taxon>
        <taxon>lamiids</taxon>
        <taxon>Lamiales</taxon>
        <taxon>Oleaceae</taxon>
        <taxon>Oleeae</taxon>
        <taxon>Olea</taxon>
    </lineage>
</organism>
<proteinExistence type="predicted"/>
<sequence>MIQKELISLKKKVLSLKREGKLDEAEEELKNAKVLEEQLEELNKAPKVNHPSASNKQTSNITTIDLGNEAEVTDVKDHDMNDPTYLSLLKNFGWEEENNENVPTTSSKENKSASKYTGHSSVSSVTQANANFETGTSRKSKSDIQRELLGLKGKAHALRRRGEVEEADEVLKLVRLLEMQLQEFEVPIQKEVLTENSGGHSSVDASQNALSLQMDGLNSLVEDLGSKNKITAEKPEVRESMQPHIREPNSTQATMSQLESSSFEQDIMAHKWKAVTLKREGKLVEAKEELRKAKLLEKRMEEDRSHPNTSSSDTSASDVSSVERKEASPKSVSKPLSGRDRFKLQQESLSHKRQALKLRREGRKEEADAEFELAKAFESQLQELDAHNKTGTSENAESVDDVSVEDFLDPQLLSALNSIGMEHTRTKPQSIERPESNKSVISKLAMPMKREREQLVERIKAEKVKAVSLKRSGKQAEALDALRRAKFHEKKLQSLTFQ</sequence>
<comment type="caution">
    <text evidence="2">The sequence shown here is derived from an EMBL/GenBank/DDBJ whole genome shotgun (WGS) entry which is preliminary data.</text>
</comment>
<feature type="compositionally biased region" description="Basic and acidic residues" evidence="1">
    <location>
        <begin position="422"/>
        <end position="436"/>
    </location>
</feature>
<feature type="compositionally biased region" description="Basic and acidic residues" evidence="1">
    <location>
        <begin position="236"/>
        <end position="247"/>
    </location>
</feature>
<evidence type="ECO:0000313" key="3">
    <source>
        <dbReference type="Proteomes" id="UP000594638"/>
    </source>
</evidence>
<feature type="compositionally biased region" description="Polar residues" evidence="1">
    <location>
        <begin position="51"/>
        <end position="65"/>
    </location>
</feature>
<feature type="region of interest" description="Disordered" evidence="1">
    <location>
        <begin position="382"/>
        <end position="401"/>
    </location>
</feature>
<protein>
    <submittedName>
        <fullName evidence="2">Spindle pole body component 110-like</fullName>
    </submittedName>
</protein>
<dbReference type="OrthoDB" id="660555at2759"/>
<accession>A0A8S0RFR5</accession>
<feature type="region of interest" description="Disordered" evidence="1">
    <location>
        <begin position="97"/>
        <end position="144"/>
    </location>
</feature>
<name>A0A8S0RFR5_OLEEU</name>
<dbReference type="Gramene" id="OE9A116205T1">
    <property type="protein sequence ID" value="OE9A116205C1"/>
    <property type="gene ID" value="OE9A116205"/>
</dbReference>
<feature type="compositionally biased region" description="Polar residues" evidence="1">
    <location>
        <begin position="248"/>
        <end position="259"/>
    </location>
</feature>
<feature type="region of interest" description="Disordered" evidence="1">
    <location>
        <begin position="296"/>
        <end position="371"/>
    </location>
</feature>
<dbReference type="PANTHER" id="PTHR47553:SF1">
    <property type="entry name" value="RING_FYVE_PHD ZINC FINGER SUPERFAMILY PROTEIN"/>
    <property type="match status" value="1"/>
</dbReference>
<keyword evidence="3" id="KW-1185">Reference proteome</keyword>
<gene>
    <name evidence="2" type="ORF">OLEA9_A116205</name>
</gene>
<reference evidence="2 3" key="1">
    <citation type="submission" date="2019-12" db="EMBL/GenBank/DDBJ databases">
        <authorList>
            <person name="Alioto T."/>
            <person name="Alioto T."/>
            <person name="Gomez Garrido J."/>
        </authorList>
    </citation>
    <scope>NUCLEOTIDE SEQUENCE [LARGE SCALE GENOMIC DNA]</scope>
</reference>
<evidence type="ECO:0000313" key="2">
    <source>
        <dbReference type="EMBL" id="CAA2977937.1"/>
    </source>
</evidence>
<dbReference type="EMBL" id="CACTIH010003614">
    <property type="protein sequence ID" value="CAA2977937.1"/>
    <property type="molecule type" value="Genomic_DNA"/>
</dbReference>
<dbReference type="AlphaFoldDB" id="A0A8S0RFR5"/>
<evidence type="ECO:0000256" key="1">
    <source>
        <dbReference type="SAM" id="MobiDB-lite"/>
    </source>
</evidence>
<feature type="compositionally biased region" description="Polar residues" evidence="1">
    <location>
        <begin position="100"/>
        <end position="137"/>
    </location>
</feature>
<feature type="region of interest" description="Disordered" evidence="1">
    <location>
        <begin position="44"/>
        <end position="65"/>
    </location>
</feature>
<dbReference type="Proteomes" id="UP000594638">
    <property type="component" value="Unassembled WGS sequence"/>
</dbReference>
<feature type="compositionally biased region" description="Basic and acidic residues" evidence="1">
    <location>
        <begin position="296"/>
        <end position="306"/>
    </location>
</feature>
<dbReference type="PANTHER" id="PTHR47553">
    <property type="entry name" value="MYOSIN-11"/>
    <property type="match status" value="1"/>
</dbReference>
<feature type="region of interest" description="Disordered" evidence="1">
    <location>
        <begin position="236"/>
        <end position="259"/>
    </location>
</feature>